<organism evidence="5">
    <name type="scientific">Tepidanaerobacter syntrophicus</name>
    <dbReference type="NCBI Taxonomy" id="224999"/>
    <lineage>
        <taxon>Bacteria</taxon>
        <taxon>Bacillati</taxon>
        <taxon>Bacillota</taxon>
        <taxon>Clostridia</taxon>
        <taxon>Thermosediminibacterales</taxon>
        <taxon>Tepidanaerobacteraceae</taxon>
        <taxon>Tepidanaerobacter</taxon>
    </lineage>
</organism>
<dbReference type="InterPro" id="IPR003812">
    <property type="entry name" value="Fido"/>
</dbReference>
<dbReference type="Proteomes" id="UP000062160">
    <property type="component" value="Unassembled WGS sequence"/>
</dbReference>
<dbReference type="STRING" id="224999.GCA_001485475_01106"/>
<evidence type="ECO:0000256" key="3">
    <source>
        <dbReference type="PIRSR" id="PIRSR640198-3"/>
    </source>
</evidence>
<proteinExistence type="predicted"/>
<evidence type="ECO:0000313" key="6">
    <source>
        <dbReference type="Proteomes" id="UP000062160"/>
    </source>
</evidence>
<keyword evidence="2" id="KW-0067">ATP-binding</keyword>
<gene>
    <name evidence="5" type="ORF">TSYNT_7109</name>
</gene>
<feature type="active site" evidence="1">
    <location>
        <position position="172"/>
    </location>
</feature>
<feature type="domain" description="Fido" evidence="4">
    <location>
        <begin position="93"/>
        <end position="228"/>
    </location>
</feature>
<feature type="site" description="Important for autoinhibition of adenylyltransferase activity" evidence="3">
    <location>
        <position position="44"/>
    </location>
</feature>
<dbReference type="SUPFAM" id="SSF140931">
    <property type="entry name" value="Fic-like"/>
    <property type="match status" value="1"/>
</dbReference>
<feature type="binding site" evidence="2">
    <location>
        <begin position="176"/>
        <end position="183"/>
    </location>
    <ligand>
        <name>ATP</name>
        <dbReference type="ChEBI" id="CHEBI:30616"/>
    </ligand>
</feature>
<reference evidence="5" key="1">
    <citation type="journal article" date="2016" name="Genome Announc.">
        <title>Draft Genome Sequence of the Syntrophic Lactate-Degrading Bacterium Tepidanaerobacter syntrophicus JLT.</title>
        <authorList>
            <person name="Matsuura N."/>
            <person name="Ohashi A."/>
            <person name="Tourlousse D.M."/>
            <person name="Sekiguchi Y."/>
        </authorList>
    </citation>
    <scope>NUCLEOTIDE SEQUENCE [LARGE SCALE GENOMIC DNA]</scope>
    <source>
        <strain evidence="5">JL</strain>
    </source>
</reference>
<dbReference type="OrthoDB" id="9813719at2"/>
<keyword evidence="6" id="KW-1185">Reference proteome</keyword>
<dbReference type="AlphaFoldDB" id="A0A0U9HL98"/>
<accession>A0A0U9HL98</accession>
<evidence type="ECO:0000313" key="5">
    <source>
        <dbReference type="EMBL" id="GAQ25091.1"/>
    </source>
</evidence>
<evidence type="ECO:0000256" key="2">
    <source>
        <dbReference type="PIRSR" id="PIRSR640198-2"/>
    </source>
</evidence>
<dbReference type="PROSITE" id="PS51459">
    <property type="entry name" value="FIDO"/>
    <property type="match status" value="1"/>
</dbReference>
<dbReference type="GO" id="GO:0005524">
    <property type="term" value="F:ATP binding"/>
    <property type="evidence" value="ECO:0007669"/>
    <property type="project" value="UniProtKB-KW"/>
</dbReference>
<dbReference type="PANTHER" id="PTHR13504">
    <property type="entry name" value="FIDO DOMAIN-CONTAINING PROTEIN DDB_G0283145"/>
    <property type="match status" value="1"/>
</dbReference>
<dbReference type="RefSeq" id="WP_059032507.1">
    <property type="nucleotide sequence ID" value="NZ_DF977001.1"/>
</dbReference>
<dbReference type="Pfam" id="PF02661">
    <property type="entry name" value="Fic"/>
    <property type="match status" value="1"/>
</dbReference>
<keyword evidence="2" id="KW-0547">Nucleotide-binding</keyword>
<sequence>MTIYEKIDRYKLAIDEKRPFEGHLLHEIKNYYRIGLTWSSNALEGNTLTLSETKILLEDGLTVGGKPLRDTFEALGHAKAYDFMFTLLNSYQITEEDALTMHRMFYTGIDAEEAGKYRSRPVFITGSKYEVCPVERIEEEMKNLFQWACSARNKYHPVQFAAQLHKRFVFIHPFIDGNGRVARLLMNTALIQDGYMLAIIPPVLRHEYISLLERAHEDDQPFMDFIAERVLESEKEIMRLLNIPFPHLS</sequence>
<dbReference type="InterPro" id="IPR036597">
    <property type="entry name" value="Fido-like_dom_sf"/>
</dbReference>
<dbReference type="EMBL" id="DF977001">
    <property type="protein sequence ID" value="GAQ25091.1"/>
    <property type="molecule type" value="Genomic_DNA"/>
</dbReference>
<evidence type="ECO:0000259" key="4">
    <source>
        <dbReference type="PROSITE" id="PS51459"/>
    </source>
</evidence>
<name>A0A0U9HL98_9FIRM</name>
<protein>
    <submittedName>
        <fullName evidence="5">Fic/DOC family protein</fullName>
    </submittedName>
</protein>
<evidence type="ECO:0000256" key="1">
    <source>
        <dbReference type="PIRSR" id="PIRSR640198-1"/>
    </source>
</evidence>
<dbReference type="PANTHER" id="PTHR13504:SF38">
    <property type="entry name" value="FIDO DOMAIN-CONTAINING PROTEIN"/>
    <property type="match status" value="1"/>
</dbReference>
<dbReference type="Gene3D" id="1.10.3290.10">
    <property type="entry name" value="Fido-like domain"/>
    <property type="match status" value="1"/>
</dbReference>
<dbReference type="InterPro" id="IPR040198">
    <property type="entry name" value="Fido_containing"/>
</dbReference>